<gene>
    <name evidence="1" type="ORF">LCGC14_2058900</name>
</gene>
<protein>
    <submittedName>
        <fullName evidence="1">Uncharacterized protein</fullName>
    </submittedName>
</protein>
<name>A0A0F9ELV4_9ZZZZ</name>
<proteinExistence type="predicted"/>
<comment type="caution">
    <text evidence="1">The sequence shown here is derived from an EMBL/GenBank/DDBJ whole genome shotgun (WGS) entry which is preliminary data.</text>
</comment>
<dbReference type="EMBL" id="LAZR01024469">
    <property type="protein sequence ID" value="KKL75034.1"/>
    <property type="molecule type" value="Genomic_DNA"/>
</dbReference>
<reference evidence="1" key="1">
    <citation type="journal article" date="2015" name="Nature">
        <title>Complex archaea that bridge the gap between prokaryotes and eukaryotes.</title>
        <authorList>
            <person name="Spang A."/>
            <person name="Saw J.H."/>
            <person name="Jorgensen S.L."/>
            <person name="Zaremba-Niedzwiedzka K."/>
            <person name="Martijn J."/>
            <person name="Lind A.E."/>
            <person name="van Eijk R."/>
            <person name="Schleper C."/>
            <person name="Guy L."/>
            <person name="Ettema T.J."/>
        </authorList>
    </citation>
    <scope>NUCLEOTIDE SEQUENCE</scope>
</reference>
<sequence>MNKCLICEVELKKPVMIGEAAPKGWAKKNGYDGYQWNELKDKVLACLKNARVELLEPSPNWSDDYVMFFTCMKHTGKEFDTAGEEAEPNEDEEDA</sequence>
<organism evidence="1">
    <name type="scientific">marine sediment metagenome</name>
    <dbReference type="NCBI Taxonomy" id="412755"/>
    <lineage>
        <taxon>unclassified sequences</taxon>
        <taxon>metagenomes</taxon>
        <taxon>ecological metagenomes</taxon>
    </lineage>
</organism>
<evidence type="ECO:0000313" key="1">
    <source>
        <dbReference type="EMBL" id="KKL75034.1"/>
    </source>
</evidence>
<accession>A0A0F9ELV4</accession>
<dbReference type="AlphaFoldDB" id="A0A0F9ELV4"/>